<dbReference type="Gene3D" id="1.25.40.20">
    <property type="entry name" value="Ankyrin repeat-containing domain"/>
    <property type="match status" value="1"/>
</dbReference>
<dbReference type="EMBL" id="HBUF01345436">
    <property type="protein sequence ID" value="CAG6708870.1"/>
    <property type="molecule type" value="Transcribed_RNA"/>
</dbReference>
<protein>
    <submittedName>
        <fullName evidence="5">NF-kappa-B inhibitor cactus</fullName>
    </submittedName>
</protein>
<feature type="compositionally biased region" description="Basic and acidic residues" evidence="4">
    <location>
        <begin position="386"/>
        <end position="396"/>
    </location>
</feature>
<feature type="region of interest" description="Disordered" evidence="4">
    <location>
        <begin position="386"/>
        <end position="428"/>
    </location>
</feature>
<reference evidence="5" key="1">
    <citation type="submission" date="2021-05" db="EMBL/GenBank/DDBJ databases">
        <authorList>
            <person name="Alioto T."/>
            <person name="Alioto T."/>
            <person name="Gomez Garrido J."/>
        </authorList>
    </citation>
    <scope>NUCLEOTIDE SEQUENCE</scope>
</reference>
<feature type="compositionally biased region" description="Polar residues" evidence="4">
    <location>
        <begin position="411"/>
        <end position="421"/>
    </location>
</feature>
<dbReference type="PROSITE" id="PS50297">
    <property type="entry name" value="ANK_REP_REGION"/>
    <property type="match status" value="1"/>
</dbReference>
<dbReference type="Pfam" id="PF12796">
    <property type="entry name" value="Ank_2"/>
    <property type="match status" value="2"/>
</dbReference>
<feature type="region of interest" description="Disordered" evidence="4">
    <location>
        <begin position="1"/>
        <end position="44"/>
    </location>
</feature>
<dbReference type="AlphaFoldDB" id="A0A8D8XB98"/>
<organism evidence="5">
    <name type="scientific">Cacopsylla melanoneura</name>
    <dbReference type="NCBI Taxonomy" id="428564"/>
    <lineage>
        <taxon>Eukaryota</taxon>
        <taxon>Metazoa</taxon>
        <taxon>Ecdysozoa</taxon>
        <taxon>Arthropoda</taxon>
        <taxon>Hexapoda</taxon>
        <taxon>Insecta</taxon>
        <taxon>Pterygota</taxon>
        <taxon>Neoptera</taxon>
        <taxon>Paraneoptera</taxon>
        <taxon>Hemiptera</taxon>
        <taxon>Sternorrhyncha</taxon>
        <taxon>Psylloidea</taxon>
        <taxon>Psyllidae</taxon>
        <taxon>Psyllinae</taxon>
        <taxon>Cacopsylla</taxon>
    </lineage>
</organism>
<feature type="repeat" description="ANK" evidence="3">
    <location>
        <begin position="291"/>
        <end position="323"/>
    </location>
</feature>
<feature type="region of interest" description="Disordered" evidence="4">
    <location>
        <begin position="85"/>
        <end position="124"/>
    </location>
</feature>
<dbReference type="PANTHER" id="PTHR46680">
    <property type="entry name" value="NF-KAPPA-B INHIBITOR ALPHA"/>
    <property type="match status" value="1"/>
</dbReference>
<dbReference type="EMBL" id="HBUF01288467">
    <property type="protein sequence ID" value="CAG6688729.1"/>
    <property type="molecule type" value="Transcribed_RNA"/>
</dbReference>
<keyword evidence="1" id="KW-0677">Repeat</keyword>
<feature type="compositionally biased region" description="Polar residues" evidence="4">
    <location>
        <begin position="1"/>
        <end position="11"/>
    </location>
</feature>
<dbReference type="PROSITE" id="PS50088">
    <property type="entry name" value="ANK_REPEAT"/>
    <property type="match status" value="1"/>
</dbReference>
<dbReference type="GO" id="GO:0005829">
    <property type="term" value="C:cytosol"/>
    <property type="evidence" value="ECO:0007669"/>
    <property type="project" value="TreeGrafter"/>
</dbReference>
<dbReference type="SMART" id="SM00248">
    <property type="entry name" value="ANK"/>
    <property type="match status" value="5"/>
</dbReference>
<dbReference type="InterPro" id="IPR051070">
    <property type="entry name" value="NF-kappa-B_inhibitor"/>
</dbReference>
<evidence type="ECO:0000256" key="2">
    <source>
        <dbReference type="ARBA" id="ARBA00023043"/>
    </source>
</evidence>
<evidence type="ECO:0000313" key="5">
    <source>
        <dbReference type="EMBL" id="CAG6688729.1"/>
    </source>
</evidence>
<proteinExistence type="predicted"/>
<dbReference type="EMBL" id="HBUF01628102">
    <property type="protein sequence ID" value="CAG6782568.1"/>
    <property type="molecule type" value="Transcribed_RNA"/>
</dbReference>
<feature type="compositionally biased region" description="Acidic residues" evidence="4">
    <location>
        <begin position="397"/>
        <end position="410"/>
    </location>
</feature>
<dbReference type="InterPro" id="IPR002110">
    <property type="entry name" value="Ankyrin_rpt"/>
</dbReference>
<dbReference type="InterPro" id="IPR036770">
    <property type="entry name" value="Ankyrin_rpt-contain_sf"/>
</dbReference>
<sequence length="428" mass="47982">MDNKASNQQLGDPSYKLAPTFSRMNSTKSEMSDKDFTDSSKTDSGCVSDYISTGSMSDLDLQHDTSKHLLSRHPLDSGLLSEENIESEDNYSNPNYKSCTHSHPSDSSSYSQKNIGHHSHDVTKSEQFDSGYDVSCELEKVEKGVSNLDIKLLDKDEYWKQCYTPDENGDLPLHLAVIDENREAVHHLVQVAPTAVCLDVRNDLSQTALLLTVLTNQPHLTRHLILCNANYTKCDHYARTPLHWAVAEQNFECVKALTSPVTVEELNAITGVRLQKRTCLRNETVNLTDAEGMTCVHLAATTGNMQIMEHLINHGGDVNTREWKSGMSALHIAVERQDKVMVEYLLSLPIKSINVDIETFAGFTPYQICYDDEIRTMLEEAGADKLPHAEDEHDMSMDETSDEEDEEEMDNNCSPPFQETSKLMAGMV</sequence>
<dbReference type="GO" id="GO:0051059">
    <property type="term" value="F:NF-kappaB binding"/>
    <property type="evidence" value="ECO:0007669"/>
    <property type="project" value="TreeGrafter"/>
</dbReference>
<dbReference type="EMBL" id="HBUF01288466">
    <property type="protein sequence ID" value="CAG6688727.1"/>
    <property type="molecule type" value="Transcribed_RNA"/>
</dbReference>
<dbReference type="EMBL" id="HBUF01288465">
    <property type="protein sequence ID" value="CAG6688725.1"/>
    <property type="molecule type" value="Transcribed_RNA"/>
</dbReference>
<dbReference type="PANTHER" id="PTHR46680:SF3">
    <property type="entry name" value="NF-KAPPA-B INHIBITOR CACTUS"/>
    <property type="match status" value="1"/>
</dbReference>
<feature type="compositionally biased region" description="Basic and acidic residues" evidence="4">
    <location>
        <begin position="30"/>
        <end position="41"/>
    </location>
</feature>
<dbReference type="GO" id="GO:0071356">
    <property type="term" value="P:cellular response to tumor necrosis factor"/>
    <property type="evidence" value="ECO:0007669"/>
    <property type="project" value="TreeGrafter"/>
</dbReference>
<name>A0A8D8XB98_9HEMI</name>
<dbReference type="EMBL" id="HBUF01628101">
    <property type="protein sequence ID" value="CAG6782566.1"/>
    <property type="molecule type" value="Transcribed_RNA"/>
</dbReference>
<evidence type="ECO:0000256" key="3">
    <source>
        <dbReference type="PROSITE-ProRule" id="PRU00023"/>
    </source>
</evidence>
<evidence type="ECO:0000256" key="1">
    <source>
        <dbReference type="ARBA" id="ARBA00022737"/>
    </source>
</evidence>
<accession>A0A8D8XB98</accession>
<evidence type="ECO:0000256" key="4">
    <source>
        <dbReference type="SAM" id="MobiDB-lite"/>
    </source>
</evidence>
<dbReference type="SUPFAM" id="SSF48403">
    <property type="entry name" value="Ankyrin repeat"/>
    <property type="match status" value="1"/>
</dbReference>
<feature type="compositionally biased region" description="Low complexity" evidence="4">
    <location>
        <begin position="98"/>
        <end position="111"/>
    </location>
</feature>
<dbReference type="EMBL" id="HBUF01628103">
    <property type="protein sequence ID" value="CAG6782570.1"/>
    <property type="molecule type" value="Transcribed_RNA"/>
</dbReference>
<dbReference type="EMBL" id="HBUF01345438">
    <property type="protein sequence ID" value="CAG6708874.1"/>
    <property type="molecule type" value="Transcribed_RNA"/>
</dbReference>
<keyword evidence="2 3" id="KW-0040">ANK repeat</keyword>